<evidence type="ECO:0000256" key="1">
    <source>
        <dbReference type="ARBA" id="ARBA00004613"/>
    </source>
</evidence>
<accession>A0A9P4RBM6</accession>
<sequence>LTNFVYSSLETWTTPAHGFGGANVSFTLASNVREVVANCGASSSQIPSFFNGYQWYPCKFPDAALPSDQAWFKFTTTTGKVEVNQTYTCDGAGTLIRFTAYGFNSTTLDCKTDNYTNPNWNPNGSIYQSTSTDCAPASLDIVSSEISAIA</sequence>
<dbReference type="InterPro" id="IPR032382">
    <property type="entry name" value="AltA1"/>
</dbReference>
<evidence type="ECO:0000313" key="6">
    <source>
        <dbReference type="EMBL" id="KAF2740299.1"/>
    </source>
</evidence>
<gene>
    <name evidence="6" type="ORF">EJ04DRAFT_425166</name>
</gene>
<evidence type="ECO:0000256" key="3">
    <source>
        <dbReference type="ARBA" id="ARBA00022729"/>
    </source>
</evidence>
<proteinExistence type="predicted"/>
<protein>
    <recommendedName>
        <fullName evidence="5">AA1-like domain-containing protein</fullName>
    </recommendedName>
</protein>
<organism evidence="6 7">
    <name type="scientific">Polyplosphaeria fusca</name>
    <dbReference type="NCBI Taxonomy" id="682080"/>
    <lineage>
        <taxon>Eukaryota</taxon>
        <taxon>Fungi</taxon>
        <taxon>Dikarya</taxon>
        <taxon>Ascomycota</taxon>
        <taxon>Pezizomycotina</taxon>
        <taxon>Dothideomycetes</taxon>
        <taxon>Pleosporomycetidae</taxon>
        <taxon>Pleosporales</taxon>
        <taxon>Tetraplosphaeriaceae</taxon>
        <taxon>Polyplosphaeria</taxon>
    </lineage>
</organism>
<dbReference type="EMBL" id="ML996101">
    <property type="protein sequence ID" value="KAF2740299.1"/>
    <property type="molecule type" value="Genomic_DNA"/>
</dbReference>
<feature type="domain" description="AA1-like" evidence="5">
    <location>
        <begin position="3"/>
        <end position="116"/>
    </location>
</feature>
<evidence type="ECO:0000256" key="2">
    <source>
        <dbReference type="ARBA" id="ARBA00022525"/>
    </source>
</evidence>
<feature type="non-terminal residue" evidence="6">
    <location>
        <position position="1"/>
    </location>
</feature>
<keyword evidence="2" id="KW-0964">Secreted</keyword>
<name>A0A9P4RBM6_9PLEO</name>
<keyword evidence="7" id="KW-1185">Reference proteome</keyword>
<evidence type="ECO:0000256" key="4">
    <source>
        <dbReference type="ARBA" id="ARBA00023157"/>
    </source>
</evidence>
<comment type="subcellular location">
    <subcellularLocation>
        <location evidence="1">Secreted</location>
    </subcellularLocation>
</comment>
<dbReference type="Proteomes" id="UP000799444">
    <property type="component" value="Unassembled WGS sequence"/>
</dbReference>
<reference evidence="6" key="1">
    <citation type="journal article" date="2020" name="Stud. Mycol.">
        <title>101 Dothideomycetes genomes: a test case for predicting lifestyles and emergence of pathogens.</title>
        <authorList>
            <person name="Haridas S."/>
            <person name="Albert R."/>
            <person name="Binder M."/>
            <person name="Bloem J."/>
            <person name="Labutti K."/>
            <person name="Salamov A."/>
            <person name="Andreopoulos B."/>
            <person name="Baker S."/>
            <person name="Barry K."/>
            <person name="Bills G."/>
            <person name="Bluhm B."/>
            <person name="Cannon C."/>
            <person name="Castanera R."/>
            <person name="Culley D."/>
            <person name="Daum C."/>
            <person name="Ezra D."/>
            <person name="Gonzalez J."/>
            <person name="Henrissat B."/>
            <person name="Kuo A."/>
            <person name="Liang C."/>
            <person name="Lipzen A."/>
            <person name="Lutzoni F."/>
            <person name="Magnuson J."/>
            <person name="Mondo S."/>
            <person name="Nolan M."/>
            <person name="Ohm R."/>
            <person name="Pangilinan J."/>
            <person name="Park H.-J."/>
            <person name="Ramirez L."/>
            <person name="Alfaro M."/>
            <person name="Sun H."/>
            <person name="Tritt A."/>
            <person name="Yoshinaga Y."/>
            <person name="Zwiers L.-H."/>
            <person name="Turgeon B."/>
            <person name="Goodwin S."/>
            <person name="Spatafora J."/>
            <person name="Crous P."/>
            <person name="Grigoriev I."/>
        </authorList>
    </citation>
    <scope>NUCLEOTIDE SEQUENCE</scope>
    <source>
        <strain evidence="6">CBS 125425</strain>
    </source>
</reference>
<dbReference type="OrthoDB" id="3539798at2759"/>
<evidence type="ECO:0000313" key="7">
    <source>
        <dbReference type="Proteomes" id="UP000799444"/>
    </source>
</evidence>
<evidence type="ECO:0000259" key="5">
    <source>
        <dbReference type="Pfam" id="PF16541"/>
    </source>
</evidence>
<dbReference type="Pfam" id="PF16541">
    <property type="entry name" value="AltA1"/>
    <property type="match status" value="1"/>
</dbReference>
<dbReference type="GO" id="GO:0005576">
    <property type="term" value="C:extracellular region"/>
    <property type="evidence" value="ECO:0007669"/>
    <property type="project" value="UniProtKB-SubCell"/>
</dbReference>
<keyword evidence="3" id="KW-0732">Signal</keyword>
<dbReference type="AlphaFoldDB" id="A0A9P4RBM6"/>
<comment type="caution">
    <text evidence="6">The sequence shown here is derived from an EMBL/GenBank/DDBJ whole genome shotgun (WGS) entry which is preliminary data.</text>
</comment>
<keyword evidence="4" id="KW-1015">Disulfide bond</keyword>